<accession>A0A4Y7TDD7</accession>
<feature type="region of interest" description="Disordered" evidence="1">
    <location>
        <begin position="49"/>
        <end position="189"/>
    </location>
</feature>
<comment type="caution">
    <text evidence="2">The sequence shown here is derived from an EMBL/GenBank/DDBJ whole genome shotgun (WGS) entry which is preliminary data.</text>
</comment>
<evidence type="ECO:0000256" key="1">
    <source>
        <dbReference type="SAM" id="MobiDB-lite"/>
    </source>
</evidence>
<evidence type="ECO:0000313" key="3">
    <source>
        <dbReference type="Proteomes" id="UP000298030"/>
    </source>
</evidence>
<name>A0A4Y7TDD7_COPMI</name>
<organism evidence="2 3">
    <name type="scientific">Coprinellus micaceus</name>
    <name type="common">Glistening ink-cap mushroom</name>
    <name type="synonym">Coprinus micaceus</name>
    <dbReference type="NCBI Taxonomy" id="71717"/>
    <lineage>
        <taxon>Eukaryota</taxon>
        <taxon>Fungi</taxon>
        <taxon>Dikarya</taxon>
        <taxon>Basidiomycota</taxon>
        <taxon>Agaricomycotina</taxon>
        <taxon>Agaricomycetes</taxon>
        <taxon>Agaricomycetidae</taxon>
        <taxon>Agaricales</taxon>
        <taxon>Agaricineae</taxon>
        <taxon>Psathyrellaceae</taxon>
        <taxon>Coprinellus</taxon>
    </lineage>
</organism>
<dbReference type="EMBL" id="QPFP01000016">
    <property type="protein sequence ID" value="TEB32185.1"/>
    <property type="molecule type" value="Genomic_DNA"/>
</dbReference>
<gene>
    <name evidence="2" type="ORF">FA13DRAFT_288418</name>
</gene>
<protein>
    <submittedName>
        <fullName evidence="2">Uncharacterized protein</fullName>
    </submittedName>
</protein>
<feature type="compositionally biased region" description="Basic and acidic residues" evidence="1">
    <location>
        <begin position="52"/>
        <end position="82"/>
    </location>
</feature>
<keyword evidence="3" id="KW-1185">Reference proteome</keyword>
<proteinExistence type="predicted"/>
<reference evidence="2 3" key="1">
    <citation type="journal article" date="2019" name="Nat. Ecol. Evol.">
        <title>Megaphylogeny resolves global patterns of mushroom evolution.</title>
        <authorList>
            <person name="Varga T."/>
            <person name="Krizsan K."/>
            <person name="Foldi C."/>
            <person name="Dima B."/>
            <person name="Sanchez-Garcia M."/>
            <person name="Sanchez-Ramirez S."/>
            <person name="Szollosi G.J."/>
            <person name="Szarkandi J.G."/>
            <person name="Papp V."/>
            <person name="Albert L."/>
            <person name="Andreopoulos W."/>
            <person name="Angelini C."/>
            <person name="Antonin V."/>
            <person name="Barry K.W."/>
            <person name="Bougher N.L."/>
            <person name="Buchanan P."/>
            <person name="Buyck B."/>
            <person name="Bense V."/>
            <person name="Catcheside P."/>
            <person name="Chovatia M."/>
            <person name="Cooper J."/>
            <person name="Damon W."/>
            <person name="Desjardin D."/>
            <person name="Finy P."/>
            <person name="Geml J."/>
            <person name="Haridas S."/>
            <person name="Hughes K."/>
            <person name="Justo A."/>
            <person name="Karasinski D."/>
            <person name="Kautmanova I."/>
            <person name="Kiss B."/>
            <person name="Kocsube S."/>
            <person name="Kotiranta H."/>
            <person name="LaButti K.M."/>
            <person name="Lechner B.E."/>
            <person name="Liimatainen K."/>
            <person name="Lipzen A."/>
            <person name="Lukacs Z."/>
            <person name="Mihaltcheva S."/>
            <person name="Morgado L.N."/>
            <person name="Niskanen T."/>
            <person name="Noordeloos M.E."/>
            <person name="Ohm R.A."/>
            <person name="Ortiz-Santana B."/>
            <person name="Ovrebo C."/>
            <person name="Racz N."/>
            <person name="Riley R."/>
            <person name="Savchenko A."/>
            <person name="Shiryaev A."/>
            <person name="Soop K."/>
            <person name="Spirin V."/>
            <person name="Szebenyi C."/>
            <person name="Tomsovsky M."/>
            <person name="Tulloss R.E."/>
            <person name="Uehling J."/>
            <person name="Grigoriev I.V."/>
            <person name="Vagvolgyi C."/>
            <person name="Papp T."/>
            <person name="Martin F.M."/>
            <person name="Miettinen O."/>
            <person name="Hibbett D.S."/>
            <person name="Nagy L.G."/>
        </authorList>
    </citation>
    <scope>NUCLEOTIDE SEQUENCE [LARGE SCALE GENOMIC DNA]</scope>
    <source>
        <strain evidence="2 3">FP101781</strain>
    </source>
</reference>
<dbReference type="Proteomes" id="UP000298030">
    <property type="component" value="Unassembled WGS sequence"/>
</dbReference>
<sequence length="243" mass="26605">MYTPRIPPQPSLPVFSQILIYSNNLIVPSPPSIPLVAALLPLLSLFPSLETPKPDRIESKSEVRRRSRRIEDRRQKEGDRRTPRGPGIVTSDPRRSSPRSPLPAAEDPHSPIQPTVDSTRDKIGTDQTGEYESGQGERLFRQPTPISPLPYPGRASPLFASSQVTPPAFRDVLPSQKPRVLETQTRDAEHRKALRRRLVVSPASPGLELLYTGGARGVKQKGSAFSPVSPLALAVPAPPPPVI</sequence>
<dbReference type="AlphaFoldDB" id="A0A4Y7TDD7"/>
<evidence type="ECO:0000313" key="2">
    <source>
        <dbReference type="EMBL" id="TEB32185.1"/>
    </source>
</evidence>